<feature type="transmembrane region" description="Helical" evidence="2">
    <location>
        <begin position="335"/>
        <end position="352"/>
    </location>
</feature>
<feature type="transmembrane region" description="Helical" evidence="2">
    <location>
        <begin position="436"/>
        <end position="453"/>
    </location>
</feature>
<keyword evidence="7" id="KW-1185">Reference proteome</keyword>
<evidence type="ECO:0000256" key="1">
    <source>
        <dbReference type="RuleBase" id="RU369079"/>
    </source>
</evidence>
<comment type="subcellular location">
    <subcellularLocation>
        <location evidence="1">Cell inner membrane</location>
        <topology evidence="1">Multi-pass membrane protein</topology>
    </subcellularLocation>
</comment>
<comment type="function">
    <text evidence="1">Part of the tripartite ATP-independent periplasmic (TRAP) transport system.</text>
</comment>
<feature type="transmembrane region" description="Helical" evidence="2">
    <location>
        <begin position="398"/>
        <end position="430"/>
    </location>
</feature>
<feature type="transmembrane region" description="Helical" evidence="2">
    <location>
        <begin position="118"/>
        <end position="141"/>
    </location>
</feature>
<name>A0A265DWX2_9GAMM</name>
<feature type="transmembrane region" description="Helical" evidence="2">
    <location>
        <begin position="522"/>
        <end position="541"/>
    </location>
</feature>
<evidence type="ECO:0000313" key="6">
    <source>
        <dbReference type="Proteomes" id="UP000005756"/>
    </source>
</evidence>
<gene>
    <name evidence="5" type="ORF">CE457_11970</name>
    <name evidence="4" type="ORF">KUC_0038</name>
</gene>
<evidence type="ECO:0000313" key="7">
    <source>
        <dbReference type="Proteomes" id="UP000216538"/>
    </source>
</evidence>
<protein>
    <submittedName>
        <fullName evidence="5">C4-dicarboxylate ABC transporter permease</fullName>
    </submittedName>
    <submittedName>
        <fullName evidence="4">Sialic acid TRAP transporter permease protein siaT</fullName>
    </submittedName>
</protein>
<feature type="transmembrane region" description="Helical" evidence="2">
    <location>
        <begin position="358"/>
        <end position="377"/>
    </location>
</feature>
<feature type="transmembrane region" description="Helical" evidence="2">
    <location>
        <begin position="250"/>
        <end position="275"/>
    </location>
</feature>
<accession>A0A265DWX2</accession>
<feature type="transmembrane region" description="Helical" evidence="2">
    <location>
        <begin position="581"/>
        <end position="611"/>
    </location>
</feature>
<dbReference type="GO" id="GO:0022857">
    <property type="term" value="F:transmembrane transporter activity"/>
    <property type="evidence" value="ECO:0007669"/>
    <property type="project" value="UniProtKB-UniRule"/>
</dbReference>
<keyword evidence="1" id="KW-1003">Cell membrane</keyword>
<feature type="transmembrane region" description="Helical" evidence="2">
    <location>
        <begin position="161"/>
        <end position="185"/>
    </location>
</feature>
<dbReference type="PANTHER" id="PTHR43849:SF2">
    <property type="entry name" value="BLL3936 PROTEIN"/>
    <property type="match status" value="1"/>
</dbReference>
<dbReference type="Proteomes" id="UP000216538">
    <property type="component" value="Unassembled WGS sequence"/>
</dbReference>
<dbReference type="GO" id="GO:0005886">
    <property type="term" value="C:plasma membrane"/>
    <property type="evidence" value="ECO:0007669"/>
    <property type="project" value="UniProtKB-SubCell"/>
</dbReference>
<feature type="transmembrane region" description="Helical" evidence="2">
    <location>
        <begin position="547"/>
        <end position="569"/>
    </location>
</feature>
<keyword evidence="2" id="KW-1133">Transmembrane helix</keyword>
<dbReference type="OrthoDB" id="9759894at2"/>
<organism evidence="4 6">
    <name type="scientific">Vreelandella boliviensis LC1</name>
    <dbReference type="NCBI Taxonomy" id="1072583"/>
    <lineage>
        <taxon>Bacteria</taxon>
        <taxon>Pseudomonadati</taxon>
        <taxon>Pseudomonadota</taxon>
        <taxon>Gammaproteobacteria</taxon>
        <taxon>Oceanospirillales</taxon>
        <taxon>Halomonadaceae</taxon>
        <taxon>Vreelandella</taxon>
    </lineage>
</organism>
<keyword evidence="2" id="KW-0472">Membrane</keyword>
<feature type="transmembrane region" description="Helical" evidence="2">
    <location>
        <begin position="287"/>
        <end position="310"/>
    </location>
</feature>
<keyword evidence="2" id="KW-0812">Transmembrane</keyword>
<dbReference type="EMBL" id="NPEY01000008">
    <property type="protein sequence ID" value="OZT73706.1"/>
    <property type="molecule type" value="Genomic_DNA"/>
</dbReference>
<feature type="transmembrane region" description="Helical" evidence="2">
    <location>
        <begin position="93"/>
        <end position="111"/>
    </location>
</feature>
<keyword evidence="1" id="KW-0813">Transport</keyword>
<evidence type="ECO:0000313" key="4">
    <source>
        <dbReference type="EMBL" id="EHJ93094.1"/>
    </source>
</evidence>
<reference evidence="4 6" key="1">
    <citation type="submission" date="2011-10" db="EMBL/GenBank/DDBJ databases">
        <authorList>
            <person name="Quillaguamn J."/>
            <person name="Guzmn D."/>
            <person name="Balderrama-Subieta A."/>
            <person name="Cardona-Ortuo C."/>
            <person name="Guevara-Martnez M."/>
            <person name="Callisaya-Quispe N."/>
        </authorList>
    </citation>
    <scope>NUCLEOTIDE SEQUENCE [LARGE SCALE GENOMIC DNA]</scope>
    <source>
        <strain evidence="4 6">LC1</strain>
    </source>
</reference>
<proteinExistence type="predicted"/>
<keyword evidence="1" id="KW-0997">Cell inner membrane</keyword>
<dbReference type="NCBIfam" id="TIGR02123">
    <property type="entry name" value="TRAP_fused"/>
    <property type="match status" value="1"/>
</dbReference>
<dbReference type="STRING" id="1072583.KUC_0038"/>
<feature type="transmembrane region" description="Helical" evidence="2">
    <location>
        <begin position="487"/>
        <end position="510"/>
    </location>
</feature>
<dbReference type="AlphaFoldDB" id="A0A265DWX2"/>
<feature type="transmembrane region" description="Helical" evidence="2">
    <location>
        <begin position="460"/>
        <end position="481"/>
    </location>
</feature>
<feature type="transmembrane region" description="Helical" evidence="2">
    <location>
        <begin position="60"/>
        <end position="81"/>
    </location>
</feature>
<dbReference type="PANTHER" id="PTHR43849">
    <property type="entry name" value="BLL3936 PROTEIN"/>
    <property type="match status" value="1"/>
</dbReference>
<dbReference type="InterPro" id="IPR011853">
    <property type="entry name" value="TRAP_DctM-Dct_fused"/>
</dbReference>
<evidence type="ECO:0000256" key="2">
    <source>
        <dbReference type="SAM" id="Phobius"/>
    </source>
</evidence>
<evidence type="ECO:0000313" key="5">
    <source>
        <dbReference type="EMBL" id="OZT73706.1"/>
    </source>
</evidence>
<dbReference type="Proteomes" id="UP000005756">
    <property type="component" value="Unassembled WGS sequence"/>
</dbReference>
<evidence type="ECO:0000259" key="3">
    <source>
        <dbReference type="Pfam" id="PF06808"/>
    </source>
</evidence>
<feature type="transmembrane region" description="Helical" evidence="2">
    <location>
        <begin position="34"/>
        <end position="53"/>
    </location>
</feature>
<dbReference type="InterPro" id="IPR010656">
    <property type="entry name" value="DctM"/>
</dbReference>
<feature type="domain" description="TRAP C4-dicarboxylate transport system permease DctM subunit" evidence="3">
    <location>
        <begin position="104"/>
        <end position="547"/>
    </location>
</feature>
<dbReference type="EMBL" id="JH393257">
    <property type="protein sequence ID" value="EHJ93094.1"/>
    <property type="molecule type" value="Genomic_DNA"/>
</dbReference>
<reference evidence="5 7" key="2">
    <citation type="submission" date="2017-07" db="EMBL/GenBank/DDBJ databases">
        <title>Shotgun whole genome sequences of three halophilic bacterial isolates.</title>
        <authorList>
            <person name="Pozzo T."/>
            <person name="Higdon S.M."/>
            <person name="Quillaguaman J."/>
        </authorList>
    </citation>
    <scope>NUCLEOTIDE SEQUENCE [LARGE SCALE GENOMIC DNA]</scope>
    <source>
        <strain evidence="5 7">LC1</strain>
    </source>
</reference>
<dbReference type="Pfam" id="PF06808">
    <property type="entry name" value="DctM"/>
    <property type="match status" value="1"/>
</dbReference>
<sequence length="638" mass="66729">MIMRETVTKGLALLLGGLILYTSATGPFESLIQRSIFLALVILLGLAVYPLGAGKRWRPLGIAIDAVLAVGVVVACGYVALNYEQILVELPWATPRDMLLTGVLLVAILELSRRAIGVIFPLLVLVGLAYALFGAVIPGPLGHRGFDLYYMTETIYLGDLGVWGMLVGVAATTIAAFVLFGCLLLHTGGGNTFMDLALRISGRSPGGAAKVATVASGLFGMVSGSAVANVATTGNFTIPMMKRLNYPRPFAAGVEAVASTGGQIAPPILGAAAFIMAEILGESYLRIALAALLPAILFYLGVFVTIHLVAKRRQLQVVPDDELPSWSDVIRPERIIPILAALGGLFYGVLSGRSIQMSAFYGILMTVLTFVPFALMAKMPLREILGKLVAGLVDAGKGMVIIGVLLAGAQILVAMIGMTGIGVTLASLIVTVGGESLFLVAFIVGGVCLILGMGIPTTAAYVLVASVLAPALTAIGVEPLIAHLFVFYFATLSVITPPVCIAVFVASGIADTNWLPAAIESVRLAAAIYVIPFLLLIYPALAGFGSVLDIVLASCQGVVFVMAFAALMSRVAMTGKRLIDAVALIAVIGLALTPGWLTTLAALALIIGLFIRRRSLLRDELKPVSGDHHSLQAKETQL</sequence>